<keyword evidence="2" id="KW-0812">Transmembrane</keyword>
<comment type="caution">
    <text evidence="3">The sequence shown here is derived from an EMBL/GenBank/DDBJ whole genome shotgun (WGS) entry which is preliminary data.</text>
</comment>
<keyword evidence="2" id="KW-0472">Membrane</keyword>
<feature type="transmembrane region" description="Helical" evidence="2">
    <location>
        <begin position="128"/>
        <end position="150"/>
    </location>
</feature>
<accession>A0A2H0BSI9</accession>
<feature type="transmembrane region" description="Helical" evidence="2">
    <location>
        <begin position="270"/>
        <end position="295"/>
    </location>
</feature>
<keyword evidence="2" id="KW-1133">Transmembrane helix</keyword>
<feature type="transmembrane region" description="Helical" evidence="2">
    <location>
        <begin position="41"/>
        <end position="61"/>
    </location>
</feature>
<feature type="transmembrane region" description="Helical" evidence="2">
    <location>
        <begin position="333"/>
        <end position="354"/>
    </location>
</feature>
<dbReference type="EMBL" id="PCSZ01000050">
    <property type="protein sequence ID" value="PIP60584.1"/>
    <property type="molecule type" value="Genomic_DNA"/>
</dbReference>
<evidence type="ECO:0000256" key="1">
    <source>
        <dbReference type="SAM" id="MobiDB-lite"/>
    </source>
</evidence>
<dbReference type="Proteomes" id="UP000231581">
    <property type="component" value="Unassembled WGS sequence"/>
</dbReference>
<proteinExistence type="predicted"/>
<feature type="transmembrane region" description="Helical" evidence="2">
    <location>
        <begin position="301"/>
        <end position="321"/>
    </location>
</feature>
<sequence>MFFQNKERFVSLFCGILNFVSMSEPKDTRPVLHRPWLKKSFAVIFLLFLGISFLAPLPTLAQFTPPESAPVPSTPTTLPAGATPSAAAPAATAPTTNIVCNNVSFSSSSIGDYAKCIIFQSIVTILQITLWFMTIVFTIVTQVLVAFASYNGFAHATIVETGWKIIRDLVNMFFIVVLLVSAFATIIGYDSSSFNYKNVLPKLLLMAVLINFSKTLIQLLIDFSQVVMLTFVNAFQAAAAGNFINAFRLTELTHLAEGGQASSMSLVQIIVSYMLANFMMAIILGLMIILTAYLAFRIVGLWLALIFSPFALFASALPGRIKKSLAVFADQYWTRLTSLLAGGPILAFFLWLTLATVQSSAASGGLAPAMNFGTSSVPQGLTAFFTSDQIASFIVATAILLMGLEAAVSQAGAISSTLGAFGGKIAGLAKSAGKAVATSPFLAAGAAGYGAYRAGRAGAGAVDRRLDVTGTLSRGALQKITQAQQRGGVIGAAAGAAGRFARPTLVRGATLRKREAETQGKAAAEQFSELRKYGGAELAQQVAKTYNSDTGPLRTLGERRASEMITGLAASEDVRKEIAKTHKSDHVPELKKQGLNDEDAKASSGILANQDALAQQRDFQQKQYDLAKNRGDKQEIERLDQLLTSNPQLAAPGAQREEAIKKLSYLDPDAIKGVDDFNANNGEVLSGLMENNGWEENKATGAMELKDDAAWDRAKRSVKQAGNNTLLNGMEAHEQLILSSPSQAADTFKNVEHRKNPKDGSMQAFTLKATKITTGKDAQGNAIQKEIGRGSRFRNDTQRNSFESLKTAGEQRASGGTVDALQMKNFVDSGGSLSDLPDLVNAKLDRVPLDDFAKQVVGVDSGDAAEAIKQGDSSQFNKKMSTVARVFSNLDQSGVDAHFQTQILSSFAQNGGAEIISNYDKLAKDLRPKVLKALEVAMDRVNHIKVNKAPAEQTPTDKALIGMIDTLSSEAEKKRKESELPAAVRTMIRKA</sequence>
<reference evidence="3 4" key="1">
    <citation type="submission" date="2017-09" db="EMBL/GenBank/DDBJ databases">
        <title>Depth-based differentiation of microbial function through sediment-hosted aquifers and enrichment of novel symbionts in the deep terrestrial subsurface.</title>
        <authorList>
            <person name="Probst A.J."/>
            <person name="Ladd B."/>
            <person name="Jarett J.K."/>
            <person name="Geller-Mcgrath D.E."/>
            <person name="Sieber C.M."/>
            <person name="Emerson J.B."/>
            <person name="Anantharaman K."/>
            <person name="Thomas B.C."/>
            <person name="Malmstrom R."/>
            <person name="Stieglmeier M."/>
            <person name="Klingl A."/>
            <person name="Woyke T."/>
            <person name="Ryan C.M."/>
            <person name="Banfield J.F."/>
        </authorList>
    </citation>
    <scope>NUCLEOTIDE SEQUENCE [LARGE SCALE GENOMIC DNA]</scope>
    <source>
        <strain evidence="3">CG22_combo_CG10-13_8_21_14_all_47_17</strain>
    </source>
</reference>
<gene>
    <name evidence="3" type="ORF">COX00_02550</name>
</gene>
<feature type="transmembrane region" description="Helical" evidence="2">
    <location>
        <begin position="203"/>
        <end position="221"/>
    </location>
</feature>
<evidence type="ECO:0000313" key="4">
    <source>
        <dbReference type="Proteomes" id="UP000231581"/>
    </source>
</evidence>
<organism evidence="3 4">
    <name type="scientific">Candidatus Uhrbacteria bacterium CG22_combo_CG10-13_8_21_14_all_47_17</name>
    <dbReference type="NCBI Taxonomy" id="1975041"/>
    <lineage>
        <taxon>Bacteria</taxon>
        <taxon>Candidatus Uhriibacteriota</taxon>
    </lineage>
</organism>
<feature type="transmembrane region" description="Helical" evidence="2">
    <location>
        <begin position="227"/>
        <end position="249"/>
    </location>
</feature>
<evidence type="ECO:0000256" key="2">
    <source>
        <dbReference type="SAM" id="Phobius"/>
    </source>
</evidence>
<feature type="region of interest" description="Disordered" evidence="1">
    <location>
        <begin position="971"/>
        <end position="991"/>
    </location>
</feature>
<name>A0A2H0BSI9_9BACT</name>
<protein>
    <submittedName>
        <fullName evidence="3">Uncharacterized protein</fullName>
    </submittedName>
</protein>
<feature type="transmembrane region" description="Helical" evidence="2">
    <location>
        <begin position="170"/>
        <end position="191"/>
    </location>
</feature>
<dbReference type="AlphaFoldDB" id="A0A2H0BSI9"/>
<evidence type="ECO:0000313" key="3">
    <source>
        <dbReference type="EMBL" id="PIP60584.1"/>
    </source>
</evidence>